<dbReference type="GO" id="GO:0003676">
    <property type="term" value="F:nucleic acid binding"/>
    <property type="evidence" value="ECO:0007669"/>
    <property type="project" value="InterPro"/>
</dbReference>
<dbReference type="InterPro" id="IPR001878">
    <property type="entry name" value="Znf_CCHC"/>
</dbReference>
<reference evidence="1 2" key="1">
    <citation type="submission" date="2018-11" db="EMBL/GenBank/DDBJ databases">
        <authorList>
            <consortium name="Pathogen Informatics"/>
        </authorList>
    </citation>
    <scope>NUCLEOTIDE SEQUENCE [LARGE SCALE GENOMIC DNA]</scope>
    <source>
        <strain evidence="1 2">Zambia</strain>
    </source>
</reference>
<gene>
    <name evidence="1" type="ORF">SMRZ_LOCUS16083</name>
</gene>
<evidence type="ECO:0000313" key="2">
    <source>
        <dbReference type="Proteomes" id="UP000277204"/>
    </source>
</evidence>
<accession>A0A183MJ58</accession>
<keyword evidence="2" id="KW-1185">Reference proteome</keyword>
<dbReference type="AlphaFoldDB" id="A0A183MJ58"/>
<sequence length="160" mass="17935">MGTIRVKTFMALTKCHVMFELTNDSFVHVECSISNSKYNTFVCAHLCFKCGGIGHIQSVCNDNVHLIATNIKPCNSDSTKSSIHNDYLSLSTILKDSADSYSSSELNETQDPCETTVSNQSIYQNPHVIVPDIAFPNDSHIFDEIPCKYEENMLSEHNYD</sequence>
<dbReference type="Proteomes" id="UP000277204">
    <property type="component" value="Unassembled WGS sequence"/>
</dbReference>
<organism evidence="1 2">
    <name type="scientific">Schistosoma margrebowiei</name>
    <dbReference type="NCBI Taxonomy" id="48269"/>
    <lineage>
        <taxon>Eukaryota</taxon>
        <taxon>Metazoa</taxon>
        <taxon>Spiralia</taxon>
        <taxon>Lophotrochozoa</taxon>
        <taxon>Platyhelminthes</taxon>
        <taxon>Trematoda</taxon>
        <taxon>Digenea</taxon>
        <taxon>Strigeidida</taxon>
        <taxon>Schistosomatoidea</taxon>
        <taxon>Schistosomatidae</taxon>
        <taxon>Schistosoma</taxon>
    </lineage>
</organism>
<proteinExistence type="predicted"/>
<evidence type="ECO:0000313" key="1">
    <source>
        <dbReference type="EMBL" id="VDP19932.1"/>
    </source>
</evidence>
<dbReference type="GO" id="GO:0008270">
    <property type="term" value="F:zinc ion binding"/>
    <property type="evidence" value="ECO:0007669"/>
    <property type="project" value="InterPro"/>
</dbReference>
<dbReference type="EMBL" id="UZAI01017059">
    <property type="protein sequence ID" value="VDP19932.1"/>
    <property type="molecule type" value="Genomic_DNA"/>
</dbReference>
<protein>
    <submittedName>
        <fullName evidence="1">Uncharacterized protein</fullName>
    </submittedName>
</protein>
<dbReference type="PROSITE" id="PS50158">
    <property type="entry name" value="ZF_CCHC"/>
    <property type="match status" value="1"/>
</dbReference>
<name>A0A183MJ58_9TREM</name>